<evidence type="ECO:0000313" key="2">
    <source>
        <dbReference type="Proteomes" id="UP001356427"/>
    </source>
</evidence>
<organism evidence="1 2">
    <name type="scientific">Coregonus suidteri</name>
    <dbReference type="NCBI Taxonomy" id="861788"/>
    <lineage>
        <taxon>Eukaryota</taxon>
        <taxon>Metazoa</taxon>
        <taxon>Chordata</taxon>
        <taxon>Craniata</taxon>
        <taxon>Vertebrata</taxon>
        <taxon>Euteleostomi</taxon>
        <taxon>Actinopterygii</taxon>
        <taxon>Neopterygii</taxon>
        <taxon>Teleostei</taxon>
        <taxon>Protacanthopterygii</taxon>
        <taxon>Salmoniformes</taxon>
        <taxon>Salmonidae</taxon>
        <taxon>Coregoninae</taxon>
        <taxon>Coregonus</taxon>
    </lineage>
</organism>
<evidence type="ECO:0000313" key="1">
    <source>
        <dbReference type="EMBL" id="KAK6297614.1"/>
    </source>
</evidence>
<dbReference type="EMBL" id="JAGTTL010000031">
    <property type="protein sequence ID" value="KAK6297614.1"/>
    <property type="molecule type" value="Genomic_DNA"/>
</dbReference>
<name>A0AAN8KYI3_9TELE</name>
<reference evidence="1 2" key="1">
    <citation type="submission" date="2021-04" db="EMBL/GenBank/DDBJ databases">
        <authorList>
            <person name="De Guttry C."/>
            <person name="Zahm M."/>
            <person name="Klopp C."/>
            <person name="Cabau C."/>
            <person name="Louis A."/>
            <person name="Berthelot C."/>
            <person name="Parey E."/>
            <person name="Roest Crollius H."/>
            <person name="Montfort J."/>
            <person name="Robinson-Rechavi M."/>
            <person name="Bucao C."/>
            <person name="Bouchez O."/>
            <person name="Gislard M."/>
            <person name="Lluch J."/>
            <person name="Milhes M."/>
            <person name="Lampietro C."/>
            <person name="Lopez Roques C."/>
            <person name="Donnadieu C."/>
            <person name="Braasch I."/>
            <person name="Desvignes T."/>
            <person name="Postlethwait J."/>
            <person name="Bobe J."/>
            <person name="Wedekind C."/>
            <person name="Guiguen Y."/>
        </authorList>
    </citation>
    <scope>NUCLEOTIDE SEQUENCE [LARGE SCALE GENOMIC DNA]</scope>
    <source>
        <strain evidence="1">Cs_M1</strain>
        <tissue evidence="1">Blood</tissue>
    </source>
</reference>
<comment type="caution">
    <text evidence="1">The sequence shown here is derived from an EMBL/GenBank/DDBJ whole genome shotgun (WGS) entry which is preliminary data.</text>
</comment>
<proteinExistence type="predicted"/>
<gene>
    <name evidence="1" type="ORF">J4Q44_G00321970</name>
</gene>
<dbReference type="AlphaFoldDB" id="A0AAN8KYI3"/>
<protein>
    <submittedName>
        <fullName evidence="1">Uncharacterized protein</fullName>
    </submittedName>
</protein>
<sequence length="72" mass="8396">MPLQASFFTSDLIRSRRNQFTPRYEFHPLKLLHAELNWSSAVLSFPVCCPLLPVQSPSIFLRLENMLYSPGW</sequence>
<dbReference type="Proteomes" id="UP001356427">
    <property type="component" value="Unassembled WGS sequence"/>
</dbReference>
<keyword evidence="2" id="KW-1185">Reference proteome</keyword>
<accession>A0AAN8KYI3</accession>